<dbReference type="CDD" id="cd01335">
    <property type="entry name" value="Radical_SAM"/>
    <property type="match status" value="1"/>
</dbReference>
<dbReference type="SUPFAM" id="SSF102114">
    <property type="entry name" value="Radical SAM enzymes"/>
    <property type="match status" value="1"/>
</dbReference>
<proteinExistence type="predicted"/>
<organism evidence="6 7">
    <name type="scientific">Aerophobetes bacterium</name>
    <dbReference type="NCBI Taxonomy" id="2030807"/>
    <lineage>
        <taxon>Bacteria</taxon>
        <taxon>Candidatus Aerophobota</taxon>
    </lineage>
</organism>
<gene>
    <name evidence="6" type="ORF">E3J59_06465</name>
</gene>
<keyword evidence="3" id="KW-0408">Iron</keyword>
<dbReference type="Pfam" id="PF04055">
    <property type="entry name" value="Radical_SAM"/>
    <property type="match status" value="1"/>
</dbReference>
<dbReference type="GO" id="GO:0046872">
    <property type="term" value="F:metal ion binding"/>
    <property type="evidence" value="ECO:0007669"/>
    <property type="project" value="UniProtKB-KW"/>
</dbReference>
<dbReference type="Gene3D" id="3.20.20.70">
    <property type="entry name" value="Aldolase class I"/>
    <property type="match status" value="1"/>
</dbReference>
<evidence type="ECO:0000256" key="2">
    <source>
        <dbReference type="ARBA" id="ARBA00022723"/>
    </source>
</evidence>
<dbReference type="SFLD" id="SFLDG01067">
    <property type="entry name" value="SPASM/twitch_domain_containing"/>
    <property type="match status" value="1"/>
</dbReference>
<name>A0A523ULM0_UNCAE</name>
<dbReference type="InterPro" id="IPR050377">
    <property type="entry name" value="Radical_SAM_PqqE_MftC-like"/>
</dbReference>
<feature type="domain" description="Radical SAM core" evidence="5">
    <location>
        <begin position="19"/>
        <end position="150"/>
    </location>
</feature>
<dbReference type="PANTHER" id="PTHR11228:SF7">
    <property type="entry name" value="PQQA PEPTIDE CYCLASE"/>
    <property type="match status" value="1"/>
</dbReference>
<protein>
    <submittedName>
        <fullName evidence="6">Radical SAM protein</fullName>
    </submittedName>
</protein>
<dbReference type="GO" id="GO:0003824">
    <property type="term" value="F:catalytic activity"/>
    <property type="evidence" value="ECO:0007669"/>
    <property type="project" value="InterPro"/>
</dbReference>
<sequence length="305" mass="35328">MQKGTLKNITHFSLWHFNTACNFDCDYCFGHTKKEHPAVGRYSSDEIARSFDETGFTWWIGISGGEPFLYPGLVEIVEKLTRNHFVHIDTNLSCGMEKFLDRIDPARIVYLHCAFHAAEVVKRGKVDKFIEKVLLLRDAGFSTILSLVTYPPILKRLEEYVALFKSYGLTLQPKIFRGYYDERKFWLRKRHYPESYTEEERSLIKKYSVDPIAAKLILGLPSYTGRLCGAGKNFIRVHPDGKVSRCPGDSTNLSNIFKGDLKLFDEARVCKAKSCRCPFVSRLHMIEGEKDYREDFEKMIHLNDR</sequence>
<keyword evidence="4" id="KW-0411">Iron-sulfur</keyword>
<dbReference type="AlphaFoldDB" id="A0A523ULM0"/>
<evidence type="ECO:0000259" key="5">
    <source>
        <dbReference type="Pfam" id="PF04055"/>
    </source>
</evidence>
<dbReference type="InterPro" id="IPR013785">
    <property type="entry name" value="Aldolase_TIM"/>
</dbReference>
<dbReference type="PANTHER" id="PTHR11228">
    <property type="entry name" value="RADICAL SAM DOMAIN PROTEIN"/>
    <property type="match status" value="1"/>
</dbReference>
<reference evidence="6 7" key="1">
    <citation type="submission" date="2019-03" db="EMBL/GenBank/DDBJ databases">
        <title>Metabolic potential of uncultured bacteria and archaea associated with petroleum seepage in deep-sea sediments.</title>
        <authorList>
            <person name="Dong X."/>
            <person name="Hubert C."/>
        </authorList>
    </citation>
    <scope>NUCLEOTIDE SEQUENCE [LARGE SCALE GENOMIC DNA]</scope>
    <source>
        <strain evidence="6">E29_bin78</strain>
    </source>
</reference>
<accession>A0A523ULM0</accession>
<dbReference type="Proteomes" id="UP000320679">
    <property type="component" value="Unassembled WGS sequence"/>
</dbReference>
<dbReference type="InterPro" id="IPR058240">
    <property type="entry name" value="rSAM_sf"/>
</dbReference>
<keyword evidence="2" id="KW-0479">Metal-binding</keyword>
<evidence type="ECO:0000313" key="7">
    <source>
        <dbReference type="Proteomes" id="UP000320679"/>
    </source>
</evidence>
<dbReference type="InterPro" id="IPR007197">
    <property type="entry name" value="rSAM"/>
</dbReference>
<evidence type="ECO:0000256" key="1">
    <source>
        <dbReference type="ARBA" id="ARBA00022691"/>
    </source>
</evidence>
<keyword evidence="1" id="KW-0949">S-adenosyl-L-methionine</keyword>
<comment type="caution">
    <text evidence="6">The sequence shown here is derived from an EMBL/GenBank/DDBJ whole genome shotgun (WGS) entry which is preliminary data.</text>
</comment>
<dbReference type="SFLD" id="SFLDS00029">
    <property type="entry name" value="Radical_SAM"/>
    <property type="match status" value="1"/>
</dbReference>
<evidence type="ECO:0000256" key="4">
    <source>
        <dbReference type="ARBA" id="ARBA00023014"/>
    </source>
</evidence>
<dbReference type="EMBL" id="SOJK01000271">
    <property type="protein sequence ID" value="TET43417.1"/>
    <property type="molecule type" value="Genomic_DNA"/>
</dbReference>
<evidence type="ECO:0000313" key="6">
    <source>
        <dbReference type="EMBL" id="TET43417.1"/>
    </source>
</evidence>
<evidence type="ECO:0000256" key="3">
    <source>
        <dbReference type="ARBA" id="ARBA00023004"/>
    </source>
</evidence>
<dbReference type="GO" id="GO:0051536">
    <property type="term" value="F:iron-sulfur cluster binding"/>
    <property type="evidence" value="ECO:0007669"/>
    <property type="project" value="UniProtKB-KW"/>
</dbReference>